<gene>
    <name evidence="1" type="ORF">B0I36DRAFT_92788</name>
</gene>
<organism evidence="1 2">
    <name type="scientific">Microdochium trichocladiopsis</name>
    <dbReference type="NCBI Taxonomy" id="1682393"/>
    <lineage>
        <taxon>Eukaryota</taxon>
        <taxon>Fungi</taxon>
        <taxon>Dikarya</taxon>
        <taxon>Ascomycota</taxon>
        <taxon>Pezizomycotina</taxon>
        <taxon>Sordariomycetes</taxon>
        <taxon>Xylariomycetidae</taxon>
        <taxon>Xylariales</taxon>
        <taxon>Microdochiaceae</taxon>
        <taxon>Microdochium</taxon>
    </lineage>
</organism>
<evidence type="ECO:0000313" key="2">
    <source>
        <dbReference type="Proteomes" id="UP000756346"/>
    </source>
</evidence>
<dbReference type="RefSeq" id="XP_046015543.1">
    <property type="nucleotide sequence ID" value="XM_046163600.1"/>
</dbReference>
<sequence length="136" mass="14764">MSFKGLRRMETEPPNLIAGIVFVCPQIVTGHKATERAIRSICDRLCDALVTGWRLPAAETQTLLAVTGSNLRTSPSIRPAQAFHGDFIFTFSFQLGSTLAHSQPQLFPVAQYPPSSLACSSLSSRATPPLVKTHAR</sequence>
<reference evidence="1" key="1">
    <citation type="journal article" date="2021" name="Nat. Commun.">
        <title>Genetic determinants of endophytism in the Arabidopsis root mycobiome.</title>
        <authorList>
            <person name="Mesny F."/>
            <person name="Miyauchi S."/>
            <person name="Thiergart T."/>
            <person name="Pickel B."/>
            <person name="Atanasova L."/>
            <person name="Karlsson M."/>
            <person name="Huettel B."/>
            <person name="Barry K.W."/>
            <person name="Haridas S."/>
            <person name="Chen C."/>
            <person name="Bauer D."/>
            <person name="Andreopoulos W."/>
            <person name="Pangilinan J."/>
            <person name="LaButti K."/>
            <person name="Riley R."/>
            <person name="Lipzen A."/>
            <person name="Clum A."/>
            <person name="Drula E."/>
            <person name="Henrissat B."/>
            <person name="Kohler A."/>
            <person name="Grigoriev I.V."/>
            <person name="Martin F.M."/>
            <person name="Hacquard S."/>
        </authorList>
    </citation>
    <scope>NUCLEOTIDE SEQUENCE</scope>
    <source>
        <strain evidence="1">MPI-CAGE-CH-0230</strain>
    </source>
</reference>
<proteinExistence type="predicted"/>
<comment type="caution">
    <text evidence="1">The sequence shown here is derived from an EMBL/GenBank/DDBJ whole genome shotgun (WGS) entry which is preliminary data.</text>
</comment>
<dbReference type="AlphaFoldDB" id="A0A9P8YCL5"/>
<dbReference type="GeneID" id="70193146"/>
<name>A0A9P8YCL5_9PEZI</name>
<evidence type="ECO:0000313" key="1">
    <source>
        <dbReference type="EMBL" id="KAH7035450.1"/>
    </source>
</evidence>
<dbReference type="EMBL" id="JAGTJQ010000003">
    <property type="protein sequence ID" value="KAH7035450.1"/>
    <property type="molecule type" value="Genomic_DNA"/>
</dbReference>
<dbReference type="Proteomes" id="UP000756346">
    <property type="component" value="Unassembled WGS sequence"/>
</dbReference>
<protein>
    <submittedName>
        <fullName evidence="1">Uncharacterized protein</fullName>
    </submittedName>
</protein>
<accession>A0A9P8YCL5</accession>
<keyword evidence="2" id="KW-1185">Reference proteome</keyword>